<organism evidence="1 2">
    <name type="scientific">Serratia rubidaea</name>
    <name type="common">Serratia marinorubra</name>
    <dbReference type="NCBI Taxonomy" id="61652"/>
    <lineage>
        <taxon>Bacteria</taxon>
        <taxon>Pseudomonadati</taxon>
        <taxon>Pseudomonadota</taxon>
        <taxon>Gammaproteobacteria</taxon>
        <taxon>Enterobacterales</taxon>
        <taxon>Yersiniaceae</taxon>
        <taxon>Serratia</taxon>
    </lineage>
</organism>
<sequence length="40" mass="4447">MSNQQAADDIILNGITLKAANRDVILSTKRFTMRKNSSHS</sequence>
<dbReference type="EMBL" id="LR134155">
    <property type="protein sequence ID" value="VEA71962.1"/>
    <property type="molecule type" value="Genomic_DNA"/>
</dbReference>
<evidence type="ECO:0000313" key="2">
    <source>
        <dbReference type="Proteomes" id="UP000271603"/>
    </source>
</evidence>
<proteinExistence type="predicted"/>
<gene>
    <name evidence="1" type="ORF">NCTC9419_03545</name>
</gene>
<reference evidence="1 2" key="1">
    <citation type="submission" date="2018-12" db="EMBL/GenBank/DDBJ databases">
        <authorList>
            <consortium name="Pathogen Informatics"/>
        </authorList>
    </citation>
    <scope>NUCLEOTIDE SEQUENCE [LARGE SCALE GENOMIC DNA]</scope>
    <source>
        <strain evidence="1 2">NCTC9419</strain>
    </source>
</reference>
<dbReference type="Proteomes" id="UP000271603">
    <property type="component" value="Chromosome"/>
</dbReference>
<dbReference type="AlphaFoldDB" id="A0A3S4FT04"/>
<accession>A0A3S4FT04</accession>
<evidence type="ECO:0000313" key="1">
    <source>
        <dbReference type="EMBL" id="VEA71962.1"/>
    </source>
</evidence>
<protein>
    <submittedName>
        <fullName evidence="1">Uncharacterized protein</fullName>
    </submittedName>
</protein>
<name>A0A3S4FT04_SERRU</name>